<gene>
    <name evidence="2" type="ORF">THASP1DRAFT_32574</name>
</gene>
<accession>A0A4P9XIQ5</accession>
<feature type="transmembrane region" description="Helical" evidence="1">
    <location>
        <begin position="86"/>
        <end position="103"/>
    </location>
</feature>
<evidence type="ECO:0000313" key="2">
    <source>
        <dbReference type="EMBL" id="RKP05586.1"/>
    </source>
</evidence>
<sequence length="273" mass="30290">MVNIPFFKDKEESSGSDGSNILDSVKSSVKKGKQSMKGSLEDVGGVAKIIIVGYFIMSVVMLSLYLFFSLLHVWRYRQTKIKMHGVMILALLMNVATFILQIFRHYMPFIGASASLLMLAVPAYFLFLWARSMSLYIQHKDRVVLIAVVAALCVGAVGIGLVTTFWVLVRESVFNIVTKLPLFRAGYIVALCGEALLMATCVALLVGMKRDGDNVATKVKQLVRLLLLFAMLFIADITMLFFQPFASYGAVVVFQLVMLFPRLGNYAESPDGK</sequence>
<dbReference type="AlphaFoldDB" id="A0A4P9XIQ5"/>
<feature type="transmembrane region" description="Helical" evidence="1">
    <location>
        <begin position="187"/>
        <end position="206"/>
    </location>
</feature>
<organism evidence="2 3">
    <name type="scientific">Thamnocephalis sphaerospora</name>
    <dbReference type="NCBI Taxonomy" id="78915"/>
    <lineage>
        <taxon>Eukaryota</taxon>
        <taxon>Fungi</taxon>
        <taxon>Fungi incertae sedis</taxon>
        <taxon>Zoopagomycota</taxon>
        <taxon>Zoopagomycotina</taxon>
        <taxon>Zoopagomycetes</taxon>
        <taxon>Zoopagales</taxon>
        <taxon>Sigmoideomycetaceae</taxon>
        <taxon>Thamnocephalis</taxon>
    </lineage>
</organism>
<protein>
    <submittedName>
        <fullName evidence="2">Uncharacterized protein</fullName>
    </submittedName>
</protein>
<dbReference type="Proteomes" id="UP000271241">
    <property type="component" value="Unassembled WGS sequence"/>
</dbReference>
<evidence type="ECO:0000256" key="1">
    <source>
        <dbReference type="SAM" id="Phobius"/>
    </source>
</evidence>
<evidence type="ECO:0000313" key="3">
    <source>
        <dbReference type="Proteomes" id="UP000271241"/>
    </source>
</evidence>
<keyword evidence="3" id="KW-1185">Reference proteome</keyword>
<feature type="transmembrane region" description="Helical" evidence="1">
    <location>
        <begin position="222"/>
        <end position="242"/>
    </location>
</feature>
<keyword evidence="1" id="KW-0472">Membrane</keyword>
<name>A0A4P9XIQ5_9FUNG</name>
<keyword evidence="1" id="KW-0812">Transmembrane</keyword>
<proteinExistence type="predicted"/>
<feature type="transmembrane region" description="Helical" evidence="1">
    <location>
        <begin position="109"/>
        <end position="130"/>
    </location>
</feature>
<keyword evidence="1" id="KW-1133">Transmembrane helix</keyword>
<reference evidence="3" key="1">
    <citation type="journal article" date="2018" name="Nat. Microbiol.">
        <title>Leveraging single-cell genomics to expand the fungal tree of life.</title>
        <authorList>
            <person name="Ahrendt S.R."/>
            <person name="Quandt C.A."/>
            <person name="Ciobanu D."/>
            <person name="Clum A."/>
            <person name="Salamov A."/>
            <person name="Andreopoulos B."/>
            <person name="Cheng J.F."/>
            <person name="Woyke T."/>
            <person name="Pelin A."/>
            <person name="Henrissat B."/>
            <person name="Reynolds N.K."/>
            <person name="Benny G.L."/>
            <person name="Smith M.E."/>
            <person name="James T.Y."/>
            <person name="Grigoriev I.V."/>
        </authorList>
    </citation>
    <scope>NUCLEOTIDE SEQUENCE [LARGE SCALE GENOMIC DNA]</scope>
    <source>
        <strain evidence="3">RSA 1356</strain>
    </source>
</reference>
<feature type="transmembrane region" description="Helical" evidence="1">
    <location>
        <begin position="142"/>
        <end position="167"/>
    </location>
</feature>
<feature type="transmembrane region" description="Helical" evidence="1">
    <location>
        <begin position="49"/>
        <end position="74"/>
    </location>
</feature>
<dbReference type="EMBL" id="KZ993085">
    <property type="protein sequence ID" value="RKP05586.1"/>
    <property type="molecule type" value="Genomic_DNA"/>
</dbReference>